<evidence type="ECO:0000313" key="2">
    <source>
        <dbReference type="EMBL" id="VWO95992.1"/>
    </source>
</evidence>
<dbReference type="EMBL" id="LR725277">
    <property type="protein sequence ID" value="VWO95992.1"/>
    <property type="molecule type" value="Genomic_DNA"/>
</dbReference>
<proteinExistence type="predicted"/>
<feature type="region of interest" description="Disordered" evidence="1">
    <location>
        <begin position="120"/>
        <end position="140"/>
    </location>
</feature>
<dbReference type="AlphaFoldDB" id="A0A5K1JWC4"/>
<sequence>MNAKLAATPAINVVEAPSAPATARPLLSVRCPSFPLEKAAFTELAMTIAEQIAGLGRSRSPMGIDVPLKHTGLDTHSLALFQSWLKSAYDYDASMSRLMEDDTTAEVLAADILASPRTRKARTLPMSKQAGSGSFASRRSRKVPRAPISVDVTTGPEEIPITSAAARQYVSDIGMVPFDSWSNRKSGLMYGLLAMGLVSAPLTPTPSPNPHSVKSPAVPASFSSSMRLRPIGPLDDPRAVMPMRTPIFTSFLDSVRMPGVDYVQSPWKPDHHFGSLNGMLSELRFPQTPVPIGTSV</sequence>
<organism evidence="2">
    <name type="scientific">Ganoderma boninense</name>
    <dbReference type="NCBI Taxonomy" id="34458"/>
    <lineage>
        <taxon>Eukaryota</taxon>
        <taxon>Fungi</taxon>
        <taxon>Dikarya</taxon>
        <taxon>Basidiomycota</taxon>
        <taxon>Agaricomycotina</taxon>
        <taxon>Agaricomycetes</taxon>
        <taxon>Polyporales</taxon>
        <taxon>Polyporaceae</taxon>
        <taxon>Ganoderma</taxon>
    </lineage>
</organism>
<name>A0A5K1JWC4_9APHY</name>
<reference evidence="2" key="1">
    <citation type="submission" date="2019-10" db="EMBL/GenBank/DDBJ databases">
        <authorList>
            <person name="Nor Muhammad N."/>
        </authorList>
    </citation>
    <scope>NUCLEOTIDE SEQUENCE</scope>
</reference>
<evidence type="ECO:0000256" key="1">
    <source>
        <dbReference type="SAM" id="MobiDB-lite"/>
    </source>
</evidence>
<gene>
    <name evidence="2" type="primary">G4NC26</name>
</gene>
<protein>
    <submittedName>
        <fullName evidence="2">Autophagy-related protein 13</fullName>
    </submittedName>
</protein>
<accession>A0A5K1JWC4</accession>